<dbReference type="InterPro" id="IPR025246">
    <property type="entry name" value="IS30-like_HTH"/>
</dbReference>
<proteinExistence type="predicted"/>
<dbReference type="AlphaFoldDB" id="A0A4V6N3F2"/>
<dbReference type="PANTHER" id="PTHR10948:SF23">
    <property type="entry name" value="TRANSPOSASE INSI FOR INSERTION SEQUENCE ELEMENT IS30A-RELATED"/>
    <property type="match status" value="1"/>
</dbReference>
<reference evidence="4 5" key="1">
    <citation type="submission" date="2019-02" db="EMBL/GenBank/DDBJ databases">
        <title>Kribbella capetownensis sp. nov. and Kribbella speibonae sp. nov., isolated from soil.</title>
        <authorList>
            <person name="Curtis S.M."/>
            <person name="Norton I."/>
            <person name="Everest G.J."/>
            <person name="Meyers P.R."/>
        </authorList>
    </citation>
    <scope>NUCLEOTIDE SEQUENCE [LARGE SCALE GENOMIC DNA]</scope>
    <source>
        <strain evidence="4 5">KCTC 29219</strain>
    </source>
</reference>
<accession>A0A4V6N3F2</accession>
<evidence type="ECO:0000313" key="4">
    <source>
        <dbReference type="EMBL" id="TCC01666.1"/>
    </source>
</evidence>
<dbReference type="GO" id="GO:0004803">
    <property type="term" value="F:transposase activity"/>
    <property type="evidence" value="ECO:0007669"/>
    <property type="project" value="TreeGrafter"/>
</dbReference>
<dbReference type="Pfam" id="PF13936">
    <property type="entry name" value="HTH_38"/>
    <property type="match status" value="1"/>
</dbReference>
<dbReference type="GO" id="GO:0005829">
    <property type="term" value="C:cytosol"/>
    <property type="evidence" value="ECO:0007669"/>
    <property type="project" value="TreeGrafter"/>
</dbReference>
<feature type="region of interest" description="Disordered" evidence="1">
    <location>
        <begin position="33"/>
        <end position="76"/>
    </location>
</feature>
<evidence type="ECO:0000259" key="3">
    <source>
        <dbReference type="Pfam" id="PF13936"/>
    </source>
</evidence>
<organism evidence="4 5">
    <name type="scientific">Kribbella soli</name>
    <dbReference type="NCBI Taxonomy" id="1124743"/>
    <lineage>
        <taxon>Bacteria</taxon>
        <taxon>Bacillati</taxon>
        <taxon>Actinomycetota</taxon>
        <taxon>Actinomycetes</taxon>
        <taxon>Propionibacteriales</taxon>
        <taxon>Kribbellaceae</taxon>
        <taxon>Kribbella</taxon>
    </lineage>
</organism>
<name>A0A4V6N3F2_9ACTN</name>
<sequence>MPGGRLSHQDRLEIAAGLADGLGYAEIARQLQRPTSTVSREVSRNGGAGGYRADHAHYATASRARRRRPTYTDARGDARAVEPRQAYVERFATMMVDGGLPRMASRVLALLYTSDTRTLTAADLVRTLRVSPASISKAIGYLERVGMVYREPDPVRRLQHYVIAEDVWLKAWEVSARTNHNWAETAAEGVDLVGRDTPAGERLTQMAEFFERLSEDMSGGAGFQDCLAVLAVLWEPHHAADRAAELARRLGWPVERVTDAVDYAIKASGQESAEEAAGQAAVREA</sequence>
<comment type="caution">
    <text evidence="4">The sequence shown here is derived from an EMBL/GenBank/DDBJ whole genome shotgun (WGS) entry which is preliminary data.</text>
</comment>
<gene>
    <name evidence="4" type="ORF">E0H45_39955</name>
</gene>
<dbReference type="GO" id="GO:0003700">
    <property type="term" value="F:DNA-binding transcription factor activity"/>
    <property type="evidence" value="ECO:0007669"/>
    <property type="project" value="InterPro"/>
</dbReference>
<dbReference type="Pfam" id="PF12802">
    <property type="entry name" value="MarR_2"/>
    <property type="match status" value="1"/>
</dbReference>
<keyword evidence="5" id="KW-1185">Reference proteome</keyword>
<dbReference type="InterPro" id="IPR000835">
    <property type="entry name" value="HTH_MarR-typ"/>
</dbReference>
<dbReference type="EMBL" id="SJJZ01000006">
    <property type="protein sequence ID" value="TCC01666.1"/>
    <property type="molecule type" value="Genomic_DNA"/>
</dbReference>
<feature type="domain" description="Transposase IS30-like HTH" evidence="3">
    <location>
        <begin position="5"/>
        <end position="45"/>
    </location>
</feature>
<dbReference type="SUPFAM" id="SSF46785">
    <property type="entry name" value="Winged helix' DNA-binding domain"/>
    <property type="match status" value="1"/>
</dbReference>
<protein>
    <submittedName>
        <fullName evidence="4">MarR family transcriptional regulator</fullName>
    </submittedName>
</protein>
<dbReference type="Proteomes" id="UP000292346">
    <property type="component" value="Unassembled WGS sequence"/>
</dbReference>
<dbReference type="Gene3D" id="1.10.10.10">
    <property type="entry name" value="Winged helix-like DNA-binding domain superfamily/Winged helix DNA-binding domain"/>
    <property type="match status" value="1"/>
</dbReference>
<dbReference type="GO" id="GO:0032196">
    <property type="term" value="P:transposition"/>
    <property type="evidence" value="ECO:0007669"/>
    <property type="project" value="TreeGrafter"/>
</dbReference>
<dbReference type="PANTHER" id="PTHR10948">
    <property type="entry name" value="TRANSPOSASE"/>
    <property type="match status" value="1"/>
</dbReference>
<evidence type="ECO:0000313" key="5">
    <source>
        <dbReference type="Proteomes" id="UP000292346"/>
    </source>
</evidence>
<evidence type="ECO:0000256" key="1">
    <source>
        <dbReference type="SAM" id="MobiDB-lite"/>
    </source>
</evidence>
<dbReference type="InterPro" id="IPR036390">
    <property type="entry name" value="WH_DNA-bd_sf"/>
</dbReference>
<dbReference type="RefSeq" id="WP_131347624.1">
    <property type="nucleotide sequence ID" value="NZ_SJJZ01000006.1"/>
</dbReference>
<feature type="domain" description="HTH marR-type" evidence="2">
    <location>
        <begin position="99"/>
        <end position="155"/>
    </location>
</feature>
<dbReference type="InterPro" id="IPR051917">
    <property type="entry name" value="Transposase-Integrase"/>
</dbReference>
<dbReference type="OrthoDB" id="4823987at2"/>
<evidence type="ECO:0000259" key="2">
    <source>
        <dbReference type="Pfam" id="PF12802"/>
    </source>
</evidence>
<dbReference type="InterPro" id="IPR036388">
    <property type="entry name" value="WH-like_DNA-bd_sf"/>
</dbReference>